<dbReference type="InterPro" id="IPR019734">
    <property type="entry name" value="TPR_rpt"/>
</dbReference>
<dbReference type="SMART" id="SM00028">
    <property type="entry name" value="TPR"/>
    <property type="match status" value="3"/>
</dbReference>
<dbReference type="GO" id="GO:0051087">
    <property type="term" value="F:protein-folding chaperone binding"/>
    <property type="evidence" value="ECO:0007669"/>
    <property type="project" value="TreeGrafter"/>
</dbReference>
<dbReference type="AlphaFoldDB" id="A0AAV5FVW4"/>
<evidence type="ECO:0000259" key="9">
    <source>
        <dbReference type="PROSITE" id="PS51698"/>
    </source>
</evidence>
<keyword evidence="6" id="KW-0833">Ubl conjugation pathway</keyword>
<protein>
    <recommendedName>
        <fullName evidence="3">RING-type E3 ubiquitin transferase</fullName>
        <ecNumber evidence="3">2.3.2.27</ecNumber>
    </recommendedName>
</protein>
<dbReference type="SMART" id="SM00504">
    <property type="entry name" value="Ubox"/>
    <property type="match status" value="1"/>
</dbReference>
<dbReference type="InterPro" id="IPR003613">
    <property type="entry name" value="Ubox_domain"/>
</dbReference>
<dbReference type="GO" id="GO:0000209">
    <property type="term" value="P:protein polyubiquitination"/>
    <property type="evidence" value="ECO:0007669"/>
    <property type="project" value="TreeGrafter"/>
</dbReference>
<dbReference type="SUPFAM" id="SSF48452">
    <property type="entry name" value="TPR-like"/>
    <property type="match status" value="1"/>
</dbReference>
<dbReference type="GO" id="GO:0005737">
    <property type="term" value="C:cytoplasm"/>
    <property type="evidence" value="ECO:0007669"/>
    <property type="project" value="TreeGrafter"/>
</dbReference>
<dbReference type="EMBL" id="BQKI01000098">
    <property type="protein sequence ID" value="GJN39853.1"/>
    <property type="molecule type" value="Genomic_DNA"/>
</dbReference>
<sequence>MSPAAADGAASSMRQAELLKQEGNAFFKKDRISAAIDAYTGAITLCPSVAVFWTNRALCYKKRNEWDKVEDDCRTAIRLDCQSVKAHYMLGLALVNKQQFTEGIKALEKSLELGRGAHPSSYMVEEIWQELSKAKYIEWESLSRGRSSQLNKLRVACREALRNYTKLGNPDADEPEEQLNELEEVFRKAAKMDTPTDVRRVPDHLCCKITLDIFRDPVITPSGVTYERAVLLDHLQKVTPFQLGLEVRYQQYRSVRLHGQRGLRLVEEIQRATAEEERQVEGTSIADPPRPDEPCLVPPLLRGRRGAPCSRRQALLVYYPAVINARWGGSGKLLCELNATGLALTPRRSSATKRDMEIASTRRRRRAGCDLAGEAELKLDVGPYNETVFPPSLGQAWTPASSRRGCGSAG</sequence>
<evidence type="ECO:0000256" key="6">
    <source>
        <dbReference type="ARBA" id="ARBA00022786"/>
    </source>
</evidence>
<comment type="catalytic activity">
    <reaction evidence="1">
        <text>S-ubiquitinyl-[E2 ubiquitin-conjugating enzyme]-L-cysteine + [acceptor protein]-L-lysine = [E2 ubiquitin-conjugating enzyme]-L-cysteine + N(6)-ubiquitinyl-[acceptor protein]-L-lysine.</text>
        <dbReference type="EC" id="2.3.2.27"/>
    </reaction>
</comment>
<keyword evidence="5" id="KW-0677">Repeat</keyword>
<feature type="domain" description="U-box" evidence="9">
    <location>
        <begin position="200"/>
        <end position="228"/>
    </location>
</feature>
<keyword evidence="4" id="KW-0808">Transferase</keyword>
<dbReference type="EC" id="2.3.2.27" evidence="3"/>
<dbReference type="Proteomes" id="UP001054889">
    <property type="component" value="Unassembled WGS sequence"/>
</dbReference>
<evidence type="ECO:0000313" key="11">
    <source>
        <dbReference type="Proteomes" id="UP001054889"/>
    </source>
</evidence>
<dbReference type="GO" id="GO:0043161">
    <property type="term" value="P:proteasome-mediated ubiquitin-dependent protein catabolic process"/>
    <property type="evidence" value="ECO:0007669"/>
    <property type="project" value="TreeGrafter"/>
</dbReference>
<dbReference type="Pfam" id="PF04564">
    <property type="entry name" value="U-box"/>
    <property type="match status" value="1"/>
</dbReference>
<dbReference type="PANTHER" id="PTHR46803:SF2">
    <property type="entry name" value="E3 UBIQUITIN-PROTEIN LIGASE CHIP"/>
    <property type="match status" value="1"/>
</dbReference>
<accession>A0AAV5FVW4</accession>
<evidence type="ECO:0000313" key="10">
    <source>
        <dbReference type="EMBL" id="GJN39853.1"/>
    </source>
</evidence>
<keyword evidence="7" id="KW-0802">TPR repeat</keyword>
<dbReference type="Gene3D" id="1.25.40.10">
    <property type="entry name" value="Tetratricopeptide repeat domain"/>
    <property type="match status" value="1"/>
</dbReference>
<evidence type="ECO:0000256" key="8">
    <source>
        <dbReference type="SAM" id="MobiDB-lite"/>
    </source>
</evidence>
<dbReference type="PROSITE" id="PS51698">
    <property type="entry name" value="U_BOX"/>
    <property type="match status" value="1"/>
</dbReference>
<dbReference type="InterPro" id="IPR013083">
    <property type="entry name" value="Znf_RING/FYVE/PHD"/>
</dbReference>
<dbReference type="Pfam" id="PF13181">
    <property type="entry name" value="TPR_8"/>
    <property type="match status" value="1"/>
</dbReference>
<evidence type="ECO:0000256" key="2">
    <source>
        <dbReference type="ARBA" id="ARBA00004906"/>
    </source>
</evidence>
<dbReference type="GO" id="GO:0061630">
    <property type="term" value="F:ubiquitin protein ligase activity"/>
    <property type="evidence" value="ECO:0007669"/>
    <property type="project" value="UniProtKB-EC"/>
</dbReference>
<dbReference type="GO" id="GO:0071218">
    <property type="term" value="P:cellular response to misfolded protein"/>
    <property type="evidence" value="ECO:0007669"/>
    <property type="project" value="TreeGrafter"/>
</dbReference>
<evidence type="ECO:0000256" key="5">
    <source>
        <dbReference type="ARBA" id="ARBA00022737"/>
    </source>
</evidence>
<evidence type="ECO:0000256" key="3">
    <source>
        <dbReference type="ARBA" id="ARBA00012483"/>
    </source>
</evidence>
<reference evidence="10" key="2">
    <citation type="submission" date="2021-12" db="EMBL/GenBank/DDBJ databases">
        <title>Resequencing data analysis of finger millet.</title>
        <authorList>
            <person name="Hatakeyama M."/>
            <person name="Aluri S."/>
            <person name="Balachadran M.T."/>
            <person name="Sivarajan S.R."/>
            <person name="Poveda L."/>
            <person name="Shimizu-Inatsugi R."/>
            <person name="Schlapbach R."/>
            <person name="Sreeman S.M."/>
            <person name="Shimizu K.K."/>
        </authorList>
    </citation>
    <scope>NUCLEOTIDE SEQUENCE</scope>
</reference>
<gene>
    <name evidence="10" type="primary">gb29001</name>
    <name evidence="10" type="ORF">PR202_gb29001</name>
</gene>
<organism evidence="10 11">
    <name type="scientific">Eleusine coracana subsp. coracana</name>
    <dbReference type="NCBI Taxonomy" id="191504"/>
    <lineage>
        <taxon>Eukaryota</taxon>
        <taxon>Viridiplantae</taxon>
        <taxon>Streptophyta</taxon>
        <taxon>Embryophyta</taxon>
        <taxon>Tracheophyta</taxon>
        <taxon>Spermatophyta</taxon>
        <taxon>Magnoliopsida</taxon>
        <taxon>Liliopsida</taxon>
        <taxon>Poales</taxon>
        <taxon>Poaceae</taxon>
        <taxon>PACMAD clade</taxon>
        <taxon>Chloridoideae</taxon>
        <taxon>Cynodonteae</taxon>
        <taxon>Eleusininae</taxon>
        <taxon>Eleusine</taxon>
    </lineage>
</organism>
<feature type="region of interest" description="Disordered" evidence="8">
    <location>
        <begin position="275"/>
        <end position="294"/>
    </location>
</feature>
<proteinExistence type="predicted"/>
<evidence type="ECO:0000256" key="7">
    <source>
        <dbReference type="PROSITE-ProRule" id="PRU00339"/>
    </source>
</evidence>
<dbReference type="GO" id="GO:0045862">
    <property type="term" value="P:positive regulation of proteolysis"/>
    <property type="evidence" value="ECO:0007669"/>
    <property type="project" value="TreeGrafter"/>
</dbReference>
<name>A0AAV5FVW4_ELECO</name>
<dbReference type="PANTHER" id="PTHR46803">
    <property type="entry name" value="E3 UBIQUITIN-PROTEIN LIGASE CHIP"/>
    <property type="match status" value="1"/>
</dbReference>
<evidence type="ECO:0000256" key="1">
    <source>
        <dbReference type="ARBA" id="ARBA00000900"/>
    </source>
</evidence>
<feature type="repeat" description="TPR" evidence="7">
    <location>
        <begin position="16"/>
        <end position="49"/>
    </location>
</feature>
<keyword evidence="11" id="KW-1185">Reference proteome</keyword>
<evidence type="ECO:0000256" key="4">
    <source>
        <dbReference type="ARBA" id="ARBA00022679"/>
    </source>
</evidence>
<reference evidence="10" key="1">
    <citation type="journal article" date="2018" name="DNA Res.">
        <title>Multiple hybrid de novo genome assembly of finger millet, an orphan allotetraploid crop.</title>
        <authorList>
            <person name="Hatakeyama M."/>
            <person name="Aluri S."/>
            <person name="Balachadran M.T."/>
            <person name="Sivarajan S.R."/>
            <person name="Patrignani A."/>
            <person name="Gruter S."/>
            <person name="Poveda L."/>
            <person name="Shimizu-Inatsugi R."/>
            <person name="Baeten J."/>
            <person name="Francoijs K.J."/>
            <person name="Nataraja K.N."/>
            <person name="Reddy Y.A.N."/>
            <person name="Phadnis S."/>
            <person name="Ravikumar R.L."/>
            <person name="Schlapbach R."/>
            <person name="Sreeman S.M."/>
            <person name="Shimizu K.K."/>
        </authorList>
    </citation>
    <scope>NUCLEOTIDE SEQUENCE</scope>
</reference>
<dbReference type="Gene3D" id="3.30.40.10">
    <property type="entry name" value="Zinc/RING finger domain, C3HC4 (zinc finger)"/>
    <property type="match status" value="1"/>
</dbReference>
<dbReference type="InterPro" id="IPR011990">
    <property type="entry name" value="TPR-like_helical_dom_sf"/>
</dbReference>
<comment type="pathway">
    <text evidence="2">Protein modification; protein ubiquitination.</text>
</comment>
<dbReference type="SUPFAM" id="SSF57850">
    <property type="entry name" value="RING/U-box"/>
    <property type="match status" value="1"/>
</dbReference>
<dbReference type="PROSITE" id="PS50005">
    <property type="entry name" value="TPR"/>
    <property type="match status" value="1"/>
</dbReference>
<dbReference type="GO" id="GO:0006515">
    <property type="term" value="P:protein quality control for misfolded or incompletely synthesized proteins"/>
    <property type="evidence" value="ECO:0007669"/>
    <property type="project" value="TreeGrafter"/>
</dbReference>
<comment type="caution">
    <text evidence="10">The sequence shown here is derived from an EMBL/GenBank/DDBJ whole genome shotgun (WGS) entry which is preliminary data.</text>
</comment>